<organism evidence="3">
    <name type="scientific">Rothia mucilaginosa</name>
    <dbReference type="NCBI Taxonomy" id="43675"/>
    <lineage>
        <taxon>Bacteria</taxon>
        <taxon>Bacillati</taxon>
        <taxon>Actinomycetota</taxon>
        <taxon>Actinomycetes</taxon>
        <taxon>Micrococcales</taxon>
        <taxon>Micrococcaceae</taxon>
        <taxon>Rothia</taxon>
    </lineage>
</organism>
<dbReference type="AlphaFoldDB" id="A0A0K2RX07"/>
<dbReference type="RefSeq" id="WP_060823629.1">
    <property type="nucleotide sequence ID" value="NZ_AP014938.1"/>
</dbReference>
<feature type="chain" id="PRO_5005483058" evidence="2">
    <location>
        <begin position="32"/>
        <end position="463"/>
    </location>
</feature>
<feature type="signal peptide" evidence="2">
    <location>
        <begin position="1"/>
        <end position="31"/>
    </location>
</feature>
<evidence type="ECO:0000256" key="2">
    <source>
        <dbReference type="SAM" id="SignalP"/>
    </source>
</evidence>
<dbReference type="PROSITE" id="PS51318">
    <property type="entry name" value="TAT"/>
    <property type="match status" value="1"/>
</dbReference>
<dbReference type="InterPro" id="IPR006311">
    <property type="entry name" value="TAT_signal"/>
</dbReference>
<evidence type="ECO:0000256" key="1">
    <source>
        <dbReference type="SAM" id="MobiDB-lite"/>
    </source>
</evidence>
<feature type="compositionally biased region" description="Gly residues" evidence="1">
    <location>
        <begin position="125"/>
        <end position="136"/>
    </location>
</feature>
<evidence type="ECO:0000313" key="4">
    <source>
        <dbReference type="Proteomes" id="UP000066203"/>
    </source>
</evidence>
<dbReference type="PATRIC" id="fig|43675.28.peg.125"/>
<proteinExistence type="predicted"/>
<feature type="region of interest" description="Disordered" evidence="1">
    <location>
        <begin position="113"/>
        <end position="139"/>
    </location>
</feature>
<reference evidence="4" key="1">
    <citation type="submission" date="2015-08" db="EMBL/GenBank/DDBJ databases">
        <title>Complete genome sequence of Rothia mucilaginosa strain NUM-Rm6536.</title>
        <authorList>
            <person name="Nambu T."/>
        </authorList>
    </citation>
    <scope>NUCLEOTIDE SEQUENCE [LARGE SCALE GENOMIC DNA]</scope>
    <source>
        <strain evidence="4">NUM-Rm6536</strain>
    </source>
</reference>
<gene>
    <name evidence="3" type="ORF">RM6536_0121</name>
</gene>
<protein>
    <submittedName>
        <fullName evidence="3">Outer membrane autotransporter barrel domain protein</fullName>
    </submittedName>
</protein>
<accession>A0A0K2RX07</accession>
<dbReference type="Proteomes" id="UP000066203">
    <property type="component" value="Chromosome"/>
</dbReference>
<keyword evidence="2" id="KW-0732">Signal</keyword>
<sequence>MSTHISRRRVVAGAAWAAPVIATSAAVPAFAASLDCVFADSPHKFLRGYSDYRVEEEFTVPANVSKLRFDIFGGGGVSDTGHESGSGARTTGIVEVKPGQTVRIIAGGGSGGNYHRRGRLTTDGPGRGGRGYGDGGDAPRFTMPAEVVAEVTKRYPGALNWRELKRGPKGTVEVYGHPGGGASALLIDGEVIAVAGGGGGGGVTYSYTSAPHAKHFPAVLDASVTNFYHPTNPPIRSFAGSGLSTRGGDATTGTQFYTHSLNTKVSVDGGKGGNNGAGGAGGAKPEVPTGSPNHIFSYDSQNNQVLYSSSTAGNAGGSGFKAKGGNGAVAYSYQLDNNDPKNLEVLTLPGGERIEFSAEEIAAEFNGYQFAMSGGGGGGYGGGGSGAALALSAITTIQKWNNNPDGIRQSVSYLQFSGAGGAGGSYLSPRVIEGEISNSMNAMRTGINVHDGEAKVYLCETKG</sequence>
<name>A0A0K2RX07_9MICC</name>
<dbReference type="EMBL" id="AP014938">
    <property type="protein sequence ID" value="BAS19368.1"/>
    <property type="molecule type" value="Genomic_DNA"/>
</dbReference>
<evidence type="ECO:0000313" key="3">
    <source>
        <dbReference type="EMBL" id="BAS19368.1"/>
    </source>
</evidence>